<dbReference type="OrthoDB" id="6105938at2759"/>
<dbReference type="InterPro" id="IPR027370">
    <property type="entry name" value="Znf-RING_euk"/>
</dbReference>
<dbReference type="SMART" id="SM00336">
    <property type="entry name" value="BBOX"/>
    <property type="match status" value="1"/>
</dbReference>
<evidence type="ECO:0000256" key="4">
    <source>
        <dbReference type="PROSITE-ProRule" id="PRU00024"/>
    </source>
</evidence>
<organism evidence="10 11">
    <name type="scientific">Falco tinnunculus</name>
    <name type="common">Common kestrel</name>
    <dbReference type="NCBI Taxonomy" id="100819"/>
    <lineage>
        <taxon>Eukaryota</taxon>
        <taxon>Metazoa</taxon>
        <taxon>Chordata</taxon>
        <taxon>Craniata</taxon>
        <taxon>Vertebrata</taxon>
        <taxon>Euteleostomi</taxon>
        <taxon>Archelosauria</taxon>
        <taxon>Archosauria</taxon>
        <taxon>Dinosauria</taxon>
        <taxon>Saurischia</taxon>
        <taxon>Theropoda</taxon>
        <taxon>Coelurosauria</taxon>
        <taxon>Aves</taxon>
        <taxon>Neognathae</taxon>
        <taxon>Neoaves</taxon>
        <taxon>Telluraves</taxon>
        <taxon>Australaves</taxon>
        <taxon>Falconiformes</taxon>
        <taxon>Falconidae</taxon>
        <taxon>Falco</taxon>
    </lineage>
</organism>
<dbReference type="SUPFAM" id="SSF57845">
    <property type="entry name" value="B-box zinc-binding domain"/>
    <property type="match status" value="1"/>
</dbReference>
<feature type="domain" description="RING-type" evidence="7">
    <location>
        <begin position="41"/>
        <end position="80"/>
    </location>
</feature>
<feature type="compositionally biased region" description="Basic residues" evidence="6">
    <location>
        <begin position="1"/>
        <end position="10"/>
    </location>
</feature>
<dbReference type="PROSITE" id="PS00518">
    <property type="entry name" value="ZF_RING_1"/>
    <property type="match status" value="1"/>
</dbReference>
<dbReference type="InterPro" id="IPR003877">
    <property type="entry name" value="SPRY_dom"/>
</dbReference>
<keyword evidence="3" id="KW-0862">Zinc</keyword>
<dbReference type="Pfam" id="PF00622">
    <property type="entry name" value="SPRY"/>
    <property type="match status" value="1"/>
</dbReference>
<dbReference type="InterPro" id="IPR006574">
    <property type="entry name" value="PRY"/>
</dbReference>
<dbReference type="Pfam" id="PF13765">
    <property type="entry name" value="PRY"/>
    <property type="match status" value="1"/>
</dbReference>
<evidence type="ECO:0000313" key="10">
    <source>
        <dbReference type="Ensembl" id="ENSFTIP00000020411.1"/>
    </source>
</evidence>
<dbReference type="Gene3D" id="2.60.120.920">
    <property type="match status" value="1"/>
</dbReference>
<keyword evidence="5" id="KW-0175">Coiled coil</keyword>
<reference evidence="10" key="1">
    <citation type="submission" date="2025-08" db="UniProtKB">
        <authorList>
            <consortium name="Ensembl"/>
        </authorList>
    </citation>
    <scope>IDENTIFICATION</scope>
</reference>
<evidence type="ECO:0000256" key="1">
    <source>
        <dbReference type="ARBA" id="ARBA00022723"/>
    </source>
</evidence>
<accession>A0A8C4XTA1</accession>
<dbReference type="PRINTS" id="PR01407">
    <property type="entry name" value="BUTYPHLNCDUF"/>
</dbReference>
<dbReference type="SUPFAM" id="SSF57850">
    <property type="entry name" value="RING/U-box"/>
    <property type="match status" value="1"/>
</dbReference>
<dbReference type="PANTHER" id="PTHR24103">
    <property type="entry name" value="E3 UBIQUITIN-PROTEIN LIGASE TRIM"/>
    <property type="match status" value="1"/>
</dbReference>
<evidence type="ECO:0000256" key="2">
    <source>
        <dbReference type="ARBA" id="ARBA00022771"/>
    </source>
</evidence>
<evidence type="ECO:0000256" key="3">
    <source>
        <dbReference type="ARBA" id="ARBA00022833"/>
    </source>
</evidence>
<dbReference type="Proteomes" id="UP000694562">
    <property type="component" value="Unplaced"/>
</dbReference>
<feature type="region of interest" description="Disordered" evidence="6">
    <location>
        <begin position="1"/>
        <end position="25"/>
    </location>
</feature>
<dbReference type="Pfam" id="PF13445">
    <property type="entry name" value="zf-RING_UBOX"/>
    <property type="match status" value="1"/>
</dbReference>
<reference evidence="10" key="2">
    <citation type="submission" date="2025-09" db="UniProtKB">
        <authorList>
            <consortium name="Ensembl"/>
        </authorList>
    </citation>
    <scope>IDENTIFICATION</scope>
</reference>
<dbReference type="OMA" id="CYDPFRE"/>
<dbReference type="InterPro" id="IPR013320">
    <property type="entry name" value="ConA-like_dom_sf"/>
</dbReference>
<feature type="domain" description="B box-type" evidence="8">
    <location>
        <begin position="111"/>
        <end position="152"/>
    </location>
</feature>
<keyword evidence="1" id="KW-0479">Metal-binding</keyword>
<dbReference type="SMART" id="SM00449">
    <property type="entry name" value="SPRY"/>
    <property type="match status" value="1"/>
</dbReference>
<evidence type="ECO:0000259" key="9">
    <source>
        <dbReference type="PROSITE" id="PS50188"/>
    </source>
</evidence>
<evidence type="ECO:0000313" key="11">
    <source>
        <dbReference type="Proteomes" id="UP000694562"/>
    </source>
</evidence>
<keyword evidence="2 4" id="KW-0863">Zinc-finger</keyword>
<dbReference type="SUPFAM" id="SSF49899">
    <property type="entry name" value="Concanavalin A-like lectins/glucanases"/>
    <property type="match status" value="1"/>
</dbReference>
<dbReference type="InterPro" id="IPR001841">
    <property type="entry name" value="Znf_RING"/>
</dbReference>
<protein>
    <submittedName>
        <fullName evidence="10">Tripartite motif containing 35</fullName>
    </submittedName>
</protein>
<dbReference type="SMART" id="SM00589">
    <property type="entry name" value="PRY"/>
    <property type="match status" value="1"/>
</dbReference>
<dbReference type="InterPro" id="IPR043136">
    <property type="entry name" value="B30.2/SPRY_sf"/>
</dbReference>
<dbReference type="InterPro" id="IPR050143">
    <property type="entry name" value="TRIM/RBCC"/>
</dbReference>
<dbReference type="InterPro" id="IPR017907">
    <property type="entry name" value="Znf_RING_CS"/>
</dbReference>
<feature type="domain" description="B30.2/SPRY" evidence="9">
    <location>
        <begin position="300"/>
        <end position="499"/>
    </location>
</feature>
<dbReference type="InterPro" id="IPR013083">
    <property type="entry name" value="Znf_RING/FYVE/PHD"/>
</dbReference>
<dbReference type="GO" id="GO:0008270">
    <property type="term" value="F:zinc ion binding"/>
    <property type="evidence" value="ECO:0007669"/>
    <property type="project" value="UniProtKB-KW"/>
</dbReference>
<feature type="coiled-coil region" evidence="5">
    <location>
        <begin position="232"/>
        <end position="259"/>
    </location>
</feature>
<dbReference type="InterPro" id="IPR003879">
    <property type="entry name" value="Butyrophylin_SPRY"/>
</dbReference>
<evidence type="ECO:0000256" key="5">
    <source>
        <dbReference type="SAM" id="Coils"/>
    </source>
</evidence>
<name>A0A8C4XTA1_FALTI</name>
<dbReference type="CDD" id="cd16599">
    <property type="entry name" value="RING-HC_TRIM35_C-IV"/>
    <property type="match status" value="1"/>
</dbReference>
<dbReference type="Gene3D" id="3.30.40.10">
    <property type="entry name" value="Zinc/RING finger domain, C3HC4 (zinc finger)"/>
    <property type="match status" value="1"/>
</dbReference>
<keyword evidence="11" id="KW-1185">Reference proteome</keyword>
<dbReference type="PROSITE" id="PS50119">
    <property type="entry name" value="ZF_BBOX"/>
    <property type="match status" value="1"/>
</dbReference>
<evidence type="ECO:0000259" key="7">
    <source>
        <dbReference type="PROSITE" id="PS50089"/>
    </source>
</evidence>
<dbReference type="Ensembl" id="ENSFTIT00000021255.1">
    <property type="protein sequence ID" value="ENSFTIP00000020411.1"/>
    <property type="gene ID" value="ENSFTIG00000013308.1"/>
</dbReference>
<dbReference type="InterPro" id="IPR001870">
    <property type="entry name" value="B30.2/SPRY"/>
</dbReference>
<dbReference type="AlphaFoldDB" id="A0A8C4XTA1"/>
<sequence>MPPRVPRRQGRQPAPASAMENGASSLVTSSSTATFKEELLCPICYEPFREAVTLPCGHNFCKDCVSRSWEHRHHLCPVCKETSYDNDLRVNHTLNNLVEMVLQEEEQQQGPVAALCPLHQKEATFFCLEDKELACCVCQSCRQHEGHKMRPVQEVAANCRAKMKNMETSLRDKARDFGAVHRSYEAILGHNEVEAVRLEARIKREFEKLHEFLRGEERALLARLQEESWHKRSFIEDKMNQLTEESRALLDEAHRLEADLEGDDCTLLLSHKTRKHRIACTAEEPEAVPLGMLLDVSKYLGSLQYNVWKKMLDIITVVPFSFDPNSAAGWLSVSEDLTSITNGGYELRVENPDRFTSAPCVLGSCGFSTGFHTWEVDLGSIMNWRVGVAQWRGGTHWTFHHDARSGFWYIYHLPGKDGEMCRASNAARSEAAPGNVRRIRVELDCDEGELSFYDADRKTHIYTFHEKFSGTVFPYFYVGGTPVGMPPEALRICPLQVRICEDVPV</sequence>
<dbReference type="Gene3D" id="3.30.160.60">
    <property type="entry name" value="Classic Zinc Finger"/>
    <property type="match status" value="1"/>
</dbReference>
<dbReference type="InterPro" id="IPR000315">
    <property type="entry name" value="Znf_B-box"/>
</dbReference>
<evidence type="ECO:0000259" key="8">
    <source>
        <dbReference type="PROSITE" id="PS50119"/>
    </source>
</evidence>
<evidence type="ECO:0000256" key="6">
    <source>
        <dbReference type="SAM" id="MobiDB-lite"/>
    </source>
</evidence>
<dbReference type="Pfam" id="PF00643">
    <property type="entry name" value="zf-B_box"/>
    <property type="match status" value="1"/>
</dbReference>
<dbReference type="PROSITE" id="PS50089">
    <property type="entry name" value="ZF_RING_2"/>
    <property type="match status" value="1"/>
</dbReference>
<dbReference type="CDD" id="cd12893">
    <property type="entry name" value="SPRY_PRY_TRIM35"/>
    <property type="match status" value="1"/>
</dbReference>
<dbReference type="SMART" id="SM00184">
    <property type="entry name" value="RING"/>
    <property type="match status" value="1"/>
</dbReference>
<dbReference type="PROSITE" id="PS50188">
    <property type="entry name" value="B302_SPRY"/>
    <property type="match status" value="1"/>
</dbReference>
<proteinExistence type="predicted"/>